<reference evidence="3" key="1">
    <citation type="journal article" date="2019" name="Int. J. Syst. Evol. Microbiol.">
        <title>The Global Catalogue of Microorganisms (GCM) 10K type strain sequencing project: providing services to taxonomists for standard genome sequencing and annotation.</title>
        <authorList>
            <consortium name="The Broad Institute Genomics Platform"/>
            <consortium name="The Broad Institute Genome Sequencing Center for Infectious Disease"/>
            <person name="Wu L."/>
            <person name="Ma J."/>
        </authorList>
    </citation>
    <scope>NUCLEOTIDE SEQUENCE [LARGE SCALE GENOMIC DNA]</scope>
    <source>
        <strain evidence="3">CCUG 54520</strain>
    </source>
</reference>
<evidence type="ECO:0000313" key="3">
    <source>
        <dbReference type="Proteomes" id="UP001595914"/>
    </source>
</evidence>
<dbReference type="SUPFAM" id="SSF51445">
    <property type="entry name" value="(Trans)glycosidases"/>
    <property type="match status" value="1"/>
</dbReference>
<feature type="signal peptide" evidence="1">
    <location>
        <begin position="1"/>
        <end position="26"/>
    </location>
</feature>
<dbReference type="Gene3D" id="2.60.40.1180">
    <property type="entry name" value="Golgi alpha-mannosidase II"/>
    <property type="match status" value="1"/>
</dbReference>
<gene>
    <name evidence="2" type="ORF">ACFO6S_13035</name>
</gene>
<accession>A0ABV9FWB2</accession>
<evidence type="ECO:0008006" key="4">
    <source>
        <dbReference type="Google" id="ProtNLM"/>
    </source>
</evidence>
<keyword evidence="3" id="KW-1185">Reference proteome</keyword>
<proteinExistence type="predicted"/>
<dbReference type="InterPro" id="IPR013780">
    <property type="entry name" value="Glyco_hydro_b"/>
</dbReference>
<organism evidence="2 3">
    <name type="scientific">Rhodococcus kronopolitis</name>
    <dbReference type="NCBI Taxonomy" id="1460226"/>
    <lineage>
        <taxon>Bacteria</taxon>
        <taxon>Bacillati</taxon>
        <taxon>Actinomycetota</taxon>
        <taxon>Actinomycetes</taxon>
        <taxon>Mycobacteriales</taxon>
        <taxon>Nocardiaceae</taxon>
        <taxon>Rhodococcus</taxon>
    </lineage>
</organism>
<dbReference type="EMBL" id="JBHSFO010000005">
    <property type="protein sequence ID" value="MFC4604614.1"/>
    <property type="molecule type" value="Genomic_DNA"/>
</dbReference>
<dbReference type="PANTHER" id="PTHR36183">
    <property type="entry name" value="BETA-GLUCURONIDASE"/>
    <property type="match status" value="1"/>
</dbReference>
<sequence length="516" mass="53210">MSTQRTRSRRTAVVLTAVSLPLALSAEPAAADAPSAVTVVVDASSPGRTIPTDFVGLSFEANLMHEQWLAPGSGNVSTLIGNLGHGNLRFSANQVDNTAWTPDPATPVPAWAKGQRVTPDDLSRLGTLARDVGWSVDMGVNLAHFDPAAAADQARAAKDRIGSSLRSVQIGNEPNFYLLGPVLGAGERKPYLPASYADDARRYRDAIAATAPGVAVEGPNTAGAGLGSPLVDPLITAGLVGPWLDTYVDRFGAESRFLNQHYYPFVNTARVGLSGGSSDALGGLPTADKLMSRDTSDRQTAFIRGLVDKATKAGLQPRLAETNSVAKEGLPGVTNSLGGALWTVDYLMTAAREGVTGVNLHMQPNDCESYPLFCFPDDAARAAGQARPNPNYYAALAVSRLAGGRILPTTVDSGGRHVSALAVRMPDGAVKVMVDNLERADADVTVKIEGAAGTANAERLTGGTPESTDGTTFAGAAVAADGSFTPAAPEAVPAVGGGYRLGADAASAVLLTAPGR</sequence>
<dbReference type="PANTHER" id="PTHR36183:SF2">
    <property type="entry name" value="BETA-GLUCURONIDASE C-TERMINAL DOMAIN-CONTAINING PROTEIN"/>
    <property type="match status" value="1"/>
</dbReference>
<dbReference type="RefSeq" id="WP_378417547.1">
    <property type="nucleotide sequence ID" value="NZ_JBHSFO010000005.1"/>
</dbReference>
<comment type="caution">
    <text evidence="2">The sequence shown here is derived from an EMBL/GenBank/DDBJ whole genome shotgun (WGS) entry which is preliminary data.</text>
</comment>
<protein>
    <recommendedName>
        <fullName evidence="4">Beta-glucuronidase C-terminal domain-containing protein</fullName>
    </recommendedName>
</protein>
<dbReference type="Proteomes" id="UP001595914">
    <property type="component" value="Unassembled WGS sequence"/>
</dbReference>
<dbReference type="Gene3D" id="3.20.20.80">
    <property type="entry name" value="Glycosidases"/>
    <property type="match status" value="1"/>
</dbReference>
<evidence type="ECO:0000256" key="1">
    <source>
        <dbReference type="SAM" id="SignalP"/>
    </source>
</evidence>
<dbReference type="InterPro" id="IPR052974">
    <property type="entry name" value="GH79_Enzymes"/>
</dbReference>
<name>A0ABV9FWB2_9NOCA</name>
<evidence type="ECO:0000313" key="2">
    <source>
        <dbReference type="EMBL" id="MFC4604614.1"/>
    </source>
</evidence>
<feature type="chain" id="PRO_5047421249" description="Beta-glucuronidase C-terminal domain-containing protein" evidence="1">
    <location>
        <begin position="27"/>
        <end position="516"/>
    </location>
</feature>
<keyword evidence="1" id="KW-0732">Signal</keyword>
<dbReference type="InterPro" id="IPR017853">
    <property type="entry name" value="GH"/>
</dbReference>